<feature type="region of interest" description="Disordered" evidence="1">
    <location>
        <begin position="33"/>
        <end position="67"/>
    </location>
</feature>
<evidence type="ECO:0000313" key="3">
    <source>
        <dbReference type="EMBL" id="PTQ60617.1"/>
    </source>
</evidence>
<dbReference type="RefSeq" id="WP_107958225.1">
    <property type="nucleotide sequence ID" value="NZ_QAOG01000003.1"/>
</dbReference>
<dbReference type="AlphaFoldDB" id="A0A2T5GMU5"/>
<sequence length="322" mass="34888">MTAYRKHSSRARMLALTAGILNLGAGVAVAQMAAPPPGGPPSGNAPAPPPPGRGPGAGLAPPPLPPLTEAQKILTALPPPMKAGLFPQPPVTADDPVSPADPRDFQGIWYHDQPLEVRIQKDMYGAEPPVTMAGANVIARRVRSAEAGKPFINASAKCLPPGPQWQRDLNFPFQIVQGKTWVAFIFEEYHGRWNISLDPKTTPLPGGTDFMGRSIGHWEGDTLVVESTGFKQALWLDVDGTPLSPNGRLVQRIRKVNLGDGKPFLEIITTIEDPQYYTHPWNIVRRFAWHPNLPVFKEYNCEEQVGDPSGVTDAGLVVETAD</sequence>
<dbReference type="EMBL" id="QAOG01000003">
    <property type="protein sequence ID" value="PTQ60617.1"/>
    <property type="molecule type" value="Genomic_DNA"/>
</dbReference>
<gene>
    <name evidence="3" type="ORF">C8J26_2331</name>
</gene>
<name>A0A2T5GMU5_9SPHN</name>
<protein>
    <submittedName>
        <fullName evidence="3">Uncharacterized protein</fullName>
    </submittedName>
</protein>
<reference evidence="3 4" key="1">
    <citation type="submission" date="2018-04" db="EMBL/GenBank/DDBJ databases">
        <title>Genomic Encyclopedia of Type Strains, Phase III (KMG-III): the genomes of soil and plant-associated and newly described type strains.</title>
        <authorList>
            <person name="Whitman W."/>
        </authorList>
    </citation>
    <scope>NUCLEOTIDE SEQUENCE [LARGE SCALE GENOMIC DNA]</scope>
    <source>
        <strain evidence="3 4">MA101b</strain>
    </source>
</reference>
<keyword evidence="4" id="KW-1185">Reference proteome</keyword>
<feature type="chain" id="PRO_5015637439" evidence="2">
    <location>
        <begin position="31"/>
        <end position="322"/>
    </location>
</feature>
<keyword evidence="2" id="KW-0732">Signal</keyword>
<evidence type="ECO:0000256" key="1">
    <source>
        <dbReference type="SAM" id="MobiDB-lite"/>
    </source>
</evidence>
<evidence type="ECO:0000313" key="4">
    <source>
        <dbReference type="Proteomes" id="UP000244189"/>
    </source>
</evidence>
<comment type="caution">
    <text evidence="3">The sequence shown here is derived from an EMBL/GenBank/DDBJ whole genome shotgun (WGS) entry which is preliminary data.</text>
</comment>
<feature type="region of interest" description="Disordered" evidence="1">
    <location>
        <begin position="79"/>
        <end position="100"/>
    </location>
</feature>
<proteinExistence type="predicted"/>
<dbReference type="Proteomes" id="UP000244189">
    <property type="component" value="Unassembled WGS sequence"/>
</dbReference>
<feature type="signal peptide" evidence="2">
    <location>
        <begin position="1"/>
        <end position="30"/>
    </location>
</feature>
<organism evidence="3 4">
    <name type="scientific">Sphingomonas aurantiaca</name>
    <dbReference type="NCBI Taxonomy" id="185949"/>
    <lineage>
        <taxon>Bacteria</taxon>
        <taxon>Pseudomonadati</taxon>
        <taxon>Pseudomonadota</taxon>
        <taxon>Alphaproteobacteria</taxon>
        <taxon>Sphingomonadales</taxon>
        <taxon>Sphingomonadaceae</taxon>
        <taxon>Sphingomonas</taxon>
    </lineage>
</organism>
<accession>A0A2T5GMU5</accession>
<evidence type="ECO:0000256" key="2">
    <source>
        <dbReference type="SAM" id="SignalP"/>
    </source>
</evidence>